<proteinExistence type="predicted"/>
<keyword evidence="2" id="KW-0812">Transmembrane</keyword>
<keyword evidence="2" id="KW-1133">Transmembrane helix</keyword>
<feature type="region of interest" description="Disordered" evidence="1">
    <location>
        <begin position="70"/>
        <end position="100"/>
    </location>
</feature>
<sequence>MKTGQTIAMFAVLCLIALGLGYWVGQLREGSGGGNEGNPEGNGEDIKKEVTPKEPEYLKQGLVAYYPFNGNAKDESGNGNDGEVNGAVLTADRHGESGKA</sequence>
<dbReference type="InterPro" id="IPR013320">
    <property type="entry name" value="ConA-like_dom_sf"/>
</dbReference>
<feature type="region of interest" description="Disordered" evidence="1">
    <location>
        <begin position="29"/>
        <end position="52"/>
    </location>
</feature>
<dbReference type="AlphaFoldDB" id="A0A382V8G2"/>
<dbReference type="EMBL" id="UINC01149603">
    <property type="protein sequence ID" value="SVD42181.1"/>
    <property type="molecule type" value="Genomic_DNA"/>
</dbReference>
<evidence type="ECO:0000256" key="1">
    <source>
        <dbReference type="SAM" id="MobiDB-lite"/>
    </source>
</evidence>
<reference evidence="3" key="1">
    <citation type="submission" date="2018-05" db="EMBL/GenBank/DDBJ databases">
        <authorList>
            <person name="Lanie J.A."/>
            <person name="Ng W.-L."/>
            <person name="Kazmierczak K.M."/>
            <person name="Andrzejewski T.M."/>
            <person name="Davidsen T.M."/>
            <person name="Wayne K.J."/>
            <person name="Tettelin H."/>
            <person name="Glass J.I."/>
            <person name="Rusch D."/>
            <person name="Podicherti R."/>
            <person name="Tsui H.-C.T."/>
            <person name="Winkler M.E."/>
        </authorList>
    </citation>
    <scope>NUCLEOTIDE SEQUENCE</scope>
</reference>
<gene>
    <name evidence="3" type="ORF">METZ01_LOCUS395035</name>
</gene>
<feature type="compositionally biased region" description="Basic and acidic residues" evidence="1">
    <location>
        <begin position="91"/>
        <end position="100"/>
    </location>
</feature>
<dbReference type="Gene3D" id="2.60.120.200">
    <property type="match status" value="1"/>
</dbReference>
<protein>
    <submittedName>
        <fullName evidence="3">Uncharacterized protein</fullName>
    </submittedName>
</protein>
<evidence type="ECO:0000256" key="2">
    <source>
        <dbReference type="SAM" id="Phobius"/>
    </source>
</evidence>
<feature type="transmembrane region" description="Helical" evidence="2">
    <location>
        <begin position="6"/>
        <end position="25"/>
    </location>
</feature>
<dbReference type="SUPFAM" id="SSF49899">
    <property type="entry name" value="Concanavalin A-like lectins/glucanases"/>
    <property type="match status" value="1"/>
</dbReference>
<accession>A0A382V8G2</accession>
<evidence type="ECO:0000313" key="3">
    <source>
        <dbReference type="EMBL" id="SVD42181.1"/>
    </source>
</evidence>
<organism evidence="3">
    <name type="scientific">marine metagenome</name>
    <dbReference type="NCBI Taxonomy" id="408172"/>
    <lineage>
        <taxon>unclassified sequences</taxon>
        <taxon>metagenomes</taxon>
        <taxon>ecological metagenomes</taxon>
    </lineage>
</organism>
<keyword evidence="2" id="KW-0472">Membrane</keyword>
<feature type="non-terminal residue" evidence="3">
    <location>
        <position position="100"/>
    </location>
</feature>
<name>A0A382V8G2_9ZZZZ</name>